<feature type="coiled-coil region" evidence="1">
    <location>
        <begin position="91"/>
        <end position="118"/>
    </location>
</feature>
<feature type="region of interest" description="Disordered" evidence="2">
    <location>
        <begin position="161"/>
        <end position="190"/>
    </location>
</feature>
<sequence length="318" mass="36225">MPSKKLDDRVHKRLVLQVQKYREAQKEATRKIDDSSKSSDSSDHGYSDHEEDQDRSHESVSSKKNQNDNGSVDICDKVTTEDIKNLILASYRSLSKQITNLSDQIEDATSRLTSLESLIKNVGTLPEKPEETILNEEVRKTRGSLTKNKNNDDVKNVVIINDSESESGSSSSSKSDSNSSSESDSKSKKKEKNSIKVFDTSIRLKFPLQTEYDFCIFNAKIAKYGYRNRVINNLSHMVNKNSSLSRNVEKMIRHYLTKNVTMRYNTKVSTIKKKAFIDTLFYQCIEEVIKKIFGESKSISDERIHVSITAALKFGRKK</sequence>
<name>A0A8J2HGI8_COTCN</name>
<organism evidence="3 4">
    <name type="scientific">Cotesia congregata</name>
    <name type="common">Parasitoid wasp</name>
    <name type="synonym">Apanteles congregatus</name>
    <dbReference type="NCBI Taxonomy" id="51543"/>
    <lineage>
        <taxon>Eukaryota</taxon>
        <taxon>Metazoa</taxon>
        <taxon>Ecdysozoa</taxon>
        <taxon>Arthropoda</taxon>
        <taxon>Hexapoda</taxon>
        <taxon>Insecta</taxon>
        <taxon>Pterygota</taxon>
        <taxon>Neoptera</taxon>
        <taxon>Endopterygota</taxon>
        <taxon>Hymenoptera</taxon>
        <taxon>Apocrita</taxon>
        <taxon>Ichneumonoidea</taxon>
        <taxon>Braconidae</taxon>
        <taxon>Microgastrinae</taxon>
        <taxon>Cotesia</taxon>
    </lineage>
</organism>
<feature type="region of interest" description="Disordered" evidence="2">
    <location>
        <begin position="17"/>
        <end position="74"/>
    </location>
</feature>
<dbReference type="EMBL" id="CAJNRD030001122">
    <property type="protein sequence ID" value="CAG5100082.1"/>
    <property type="molecule type" value="Genomic_DNA"/>
</dbReference>
<protein>
    <submittedName>
        <fullName evidence="3">Uncharacterized protein</fullName>
    </submittedName>
</protein>
<evidence type="ECO:0000256" key="2">
    <source>
        <dbReference type="SAM" id="MobiDB-lite"/>
    </source>
</evidence>
<dbReference type="Proteomes" id="UP000786811">
    <property type="component" value="Unassembled WGS sequence"/>
</dbReference>
<evidence type="ECO:0000313" key="4">
    <source>
        <dbReference type="Proteomes" id="UP000786811"/>
    </source>
</evidence>
<dbReference type="OrthoDB" id="7690200at2759"/>
<keyword evidence="1" id="KW-0175">Coiled coil</keyword>
<evidence type="ECO:0000256" key="1">
    <source>
        <dbReference type="SAM" id="Coils"/>
    </source>
</evidence>
<accession>A0A8J2HGI8</accession>
<keyword evidence="4" id="KW-1185">Reference proteome</keyword>
<dbReference type="AlphaFoldDB" id="A0A8J2HGI8"/>
<comment type="caution">
    <text evidence="3">The sequence shown here is derived from an EMBL/GenBank/DDBJ whole genome shotgun (WGS) entry which is preliminary data.</text>
</comment>
<reference evidence="3" key="1">
    <citation type="submission" date="2021-04" db="EMBL/GenBank/DDBJ databases">
        <authorList>
            <person name="Chebbi M.A.C M."/>
        </authorList>
    </citation>
    <scope>NUCLEOTIDE SEQUENCE</scope>
</reference>
<feature type="compositionally biased region" description="Basic and acidic residues" evidence="2">
    <location>
        <begin position="20"/>
        <end position="61"/>
    </location>
</feature>
<feature type="compositionally biased region" description="Low complexity" evidence="2">
    <location>
        <begin position="161"/>
        <end position="182"/>
    </location>
</feature>
<evidence type="ECO:0000313" key="3">
    <source>
        <dbReference type="EMBL" id="CAG5100082.1"/>
    </source>
</evidence>
<proteinExistence type="predicted"/>
<gene>
    <name evidence="3" type="ORF">HICCMSTLAB_LOCUS9375</name>
</gene>